<keyword evidence="3" id="KW-1185">Reference proteome</keyword>
<keyword evidence="1" id="KW-0472">Membrane</keyword>
<dbReference type="RefSeq" id="XP_051440599.1">
    <property type="nucleotide sequence ID" value="XM_051592262.1"/>
</dbReference>
<evidence type="ECO:0000313" key="2">
    <source>
        <dbReference type="EMBL" id="KAI8575595.1"/>
    </source>
</evidence>
<protein>
    <submittedName>
        <fullName evidence="2">Uncharacterized protein</fullName>
    </submittedName>
</protein>
<keyword evidence="1" id="KW-1133">Transmembrane helix</keyword>
<reference evidence="2" key="2">
    <citation type="journal article" date="2022" name="Proc. Natl. Acad. Sci. U.S.A.">
        <title>Diploid-dominant life cycles characterize the early evolution of Fungi.</title>
        <authorList>
            <person name="Amses K.R."/>
            <person name="Simmons D.R."/>
            <person name="Longcore J.E."/>
            <person name="Mondo S.J."/>
            <person name="Seto K."/>
            <person name="Jeronimo G.H."/>
            <person name="Bonds A.E."/>
            <person name="Quandt C.A."/>
            <person name="Davis W.J."/>
            <person name="Chang Y."/>
            <person name="Federici B.A."/>
            <person name="Kuo A."/>
            <person name="LaButti K."/>
            <person name="Pangilinan J."/>
            <person name="Andreopoulos W."/>
            <person name="Tritt A."/>
            <person name="Riley R."/>
            <person name="Hundley H."/>
            <person name="Johnson J."/>
            <person name="Lipzen A."/>
            <person name="Barry K."/>
            <person name="Lang B.F."/>
            <person name="Cuomo C.A."/>
            <person name="Buchler N.E."/>
            <person name="Grigoriev I.V."/>
            <person name="Spatafora J.W."/>
            <person name="Stajich J.E."/>
            <person name="James T.Y."/>
        </authorList>
    </citation>
    <scope>NUCLEOTIDE SEQUENCE</scope>
    <source>
        <strain evidence="2">AG</strain>
    </source>
</reference>
<dbReference type="EMBL" id="MU620976">
    <property type="protein sequence ID" value="KAI8575595.1"/>
    <property type="molecule type" value="Genomic_DNA"/>
</dbReference>
<name>A0AAD5H854_UMBRA</name>
<dbReference type="AlphaFoldDB" id="A0AAD5H854"/>
<dbReference type="GeneID" id="75917605"/>
<feature type="transmembrane region" description="Helical" evidence="1">
    <location>
        <begin position="37"/>
        <end position="56"/>
    </location>
</feature>
<gene>
    <name evidence="2" type="ORF">K450DRAFT_261088</name>
</gene>
<reference evidence="2" key="1">
    <citation type="submission" date="2021-06" db="EMBL/GenBank/DDBJ databases">
        <authorList>
            <consortium name="DOE Joint Genome Institute"/>
            <person name="Mondo S.J."/>
            <person name="Amses K.R."/>
            <person name="Simmons D.R."/>
            <person name="Longcore J.E."/>
            <person name="Seto K."/>
            <person name="Alves G.H."/>
            <person name="Bonds A.E."/>
            <person name="Quandt C.A."/>
            <person name="Davis W.J."/>
            <person name="Chang Y."/>
            <person name="Letcher P.M."/>
            <person name="Powell M.J."/>
            <person name="Kuo A."/>
            <person name="Labutti K."/>
            <person name="Pangilinan J."/>
            <person name="Andreopoulos W."/>
            <person name="Tritt A."/>
            <person name="Riley R."/>
            <person name="Hundley H."/>
            <person name="Johnson J."/>
            <person name="Lipzen A."/>
            <person name="Barry K."/>
            <person name="Berbee M.L."/>
            <person name="Buchler N.E."/>
            <person name="Grigoriev I.V."/>
            <person name="Spatafora J.W."/>
            <person name="Stajich J.E."/>
            <person name="James T.Y."/>
        </authorList>
    </citation>
    <scope>NUCLEOTIDE SEQUENCE</scope>
    <source>
        <strain evidence="2">AG</strain>
    </source>
</reference>
<comment type="caution">
    <text evidence="2">The sequence shown here is derived from an EMBL/GenBank/DDBJ whole genome shotgun (WGS) entry which is preliminary data.</text>
</comment>
<dbReference type="Proteomes" id="UP001206595">
    <property type="component" value="Unassembled WGS sequence"/>
</dbReference>
<organism evidence="2 3">
    <name type="scientific">Umbelopsis ramanniana AG</name>
    <dbReference type="NCBI Taxonomy" id="1314678"/>
    <lineage>
        <taxon>Eukaryota</taxon>
        <taxon>Fungi</taxon>
        <taxon>Fungi incertae sedis</taxon>
        <taxon>Mucoromycota</taxon>
        <taxon>Mucoromycotina</taxon>
        <taxon>Umbelopsidomycetes</taxon>
        <taxon>Umbelopsidales</taxon>
        <taxon>Umbelopsidaceae</taxon>
        <taxon>Umbelopsis</taxon>
    </lineage>
</organism>
<accession>A0AAD5H854</accession>
<sequence>MPTPHAQNTISFFFILYNIISAQFLHIKYNSRCTDHINPFGCVFVLCLSMLVHLHSSLGHQMAVILVMSAS</sequence>
<evidence type="ECO:0000256" key="1">
    <source>
        <dbReference type="SAM" id="Phobius"/>
    </source>
</evidence>
<feature type="transmembrane region" description="Helical" evidence="1">
    <location>
        <begin position="6"/>
        <end position="25"/>
    </location>
</feature>
<proteinExistence type="predicted"/>
<keyword evidence="1" id="KW-0812">Transmembrane</keyword>
<evidence type="ECO:0000313" key="3">
    <source>
        <dbReference type="Proteomes" id="UP001206595"/>
    </source>
</evidence>